<reference evidence="17 19" key="1">
    <citation type="submission" date="2017-09" db="EMBL/GenBank/DDBJ databases">
        <authorList>
            <person name="Thomas P."/>
            <person name="Seyboldt C."/>
        </authorList>
    </citation>
    <scope>NUCLEOTIDE SEQUENCE [LARGE SCALE GENOMIC DNA]</scope>
    <source>
        <strain evidence="17 19">DSM 7534</strain>
    </source>
</reference>
<dbReference type="GO" id="GO:0046210">
    <property type="term" value="P:nitric oxide catabolic process"/>
    <property type="evidence" value="ECO:0007669"/>
    <property type="project" value="TreeGrafter"/>
</dbReference>
<evidence type="ECO:0000256" key="5">
    <source>
        <dbReference type="ARBA" id="ARBA00022617"/>
    </source>
</evidence>
<protein>
    <recommendedName>
        <fullName evidence="4">nitric oxide dioxygenase</fullName>
        <ecNumber evidence="4">1.14.12.17</ecNumber>
    </recommendedName>
</protein>
<dbReference type="RefSeq" id="WP_120140907.1">
    <property type="nucleotide sequence ID" value="NZ_CABMIZ010000001.1"/>
</dbReference>
<dbReference type="InterPro" id="IPR039261">
    <property type="entry name" value="FNR_nucleotide-bd"/>
</dbReference>
<dbReference type="GO" id="GO:0071949">
    <property type="term" value="F:FAD binding"/>
    <property type="evidence" value="ECO:0007669"/>
    <property type="project" value="TreeGrafter"/>
</dbReference>
<feature type="domain" description="FAD-binding FR-type" evidence="16">
    <location>
        <begin position="37"/>
        <end position="143"/>
    </location>
</feature>
<dbReference type="PANTHER" id="PTHR43396">
    <property type="entry name" value="FLAVOHEMOPROTEIN"/>
    <property type="match status" value="1"/>
</dbReference>
<comment type="cofactor">
    <cofactor evidence="2">
        <name>FAD</name>
        <dbReference type="ChEBI" id="CHEBI:57692"/>
    </cofactor>
</comment>
<evidence type="ECO:0000256" key="9">
    <source>
        <dbReference type="ARBA" id="ARBA00022827"/>
    </source>
</evidence>
<keyword evidence="10" id="KW-0521">NADP</keyword>
<dbReference type="EC" id="1.14.12.17" evidence="4"/>
<dbReference type="PRINTS" id="PR00410">
    <property type="entry name" value="PHEHYDRXLASE"/>
</dbReference>
<keyword evidence="6" id="KW-0813">Transport</keyword>
<dbReference type="Gene3D" id="3.40.50.80">
    <property type="entry name" value="Nucleotide-binding domain of ferredoxin-NADP reductase (FNR) module"/>
    <property type="match status" value="1"/>
</dbReference>
<evidence type="ECO:0000256" key="13">
    <source>
        <dbReference type="ARBA" id="ARBA00023027"/>
    </source>
</evidence>
<evidence type="ECO:0000256" key="8">
    <source>
        <dbReference type="ARBA" id="ARBA00022723"/>
    </source>
</evidence>
<gene>
    <name evidence="17" type="ORF">CP523_12235</name>
    <name evidence="18" type="ORF">NH397_04610</name>
</gene>
<dbReference type="SUPFAM" id="SSF52343">
    <property type="entry name" value="Ferredoxin reductase-like, C-terminal NADP-linked domain"/>
    <property type="match status" value="1"/>
</dbReference>
<evidence type="ECO:0000313" key="19">
    <source>
        <dbReference type="Proteomes" id="UP000280586"/>
    </source>
</evidence>
<dbReference type="Pfam" id="PF00970">
    <property type="entry name" value="FAD_binding_6"/>
    <property type="match status" value="1"/>
</dbReference>
<evidence type="ECO:0000256" key="12">
    <source>
        <dbReference type="ARBA" id="ARBA00023004"/>
    </source>
</evidence>
<reference evidence="18" key="2">
    <citation type="submission" date="2022-06" db="EMBL/GenBank/DDBJ databases">
        <authorList>
            <person name="Holder M.E."/>
            <person name="Ajami N.J."/>
            <person name="Petrosino J.F."/>
        </authorList>
    </citation>
    <scope>NUCLEOTIDE SEQUENCE</scope>
    <source>
        <strain evidence="18">RMA 8861</strain>
    </source>
</reference>
<evidence type="ECO:0000313" key="20">
    <source>
        <dbReference type="Proteomes" id="UP001055437"/>
    </source>
</evidence>
<dbReference type="InterPro" id="IPR008333">
    <property type="entry name" value="Cbr1-like_FAD-bd_dom"/>
</dbReference>
<dbReference type="GO" id="GO:0005344">
    <property type="term" value="F:oxygen carrier activity"/>
    <property type="evidence" value="ECO:0007669"/>
    <property type="project" value="UniProtKB-KW"/>
</dbReference>
<dbReference type="GO" id="GO:0008941">
    <property type="term" value="F:nitric oxide dioxygenase NAD(P)H activity"/>
    <property type="evidence" value="ECO:0007669"/>
    <property type="project" value="UniProtKB-EC"/>
</dbReference>
<keyword evidence="12" id="KW-0408">Iron</keyword>
<evidence type="ECO:0000256" key="4">
    <source>
        <dbReference type="ARBA" id="ARBA00012229"/>
    </source>
</evidence>
<dbReference type="PROSITE" id="PS51384">
    <property type="entry name" value="FAD_FR"/>
    <property type="match status" value="1"/>
</dbReference>
<dbReference type="OrthoDB" id="9801223at2"/>
<dbReference type="Gene3D" id="2.40.30.10">
    <property type="entry name" value="Translation factors"/>
    <property type="match status" value="1"/>
</dbReference>
<dbReference type="Pfam" id="PF00175">
    <property type="entry name" value="NAD_binding_1"/>
    <property type="match status" value="1"/>
</dbReference>
<keyword evidence="9" id="KW-0274">FAD</keyword>
<dbReference type="GO" id="GO:0071500">
    <property type="term" value="P:cellular response to nitrosative stress"/>
    <property type="evidence" value="ECO:0007669"/>
    <property type="project" value="TreeGrafter"/>
</dbReference>
<dbReference type="InterPro" id="IPR001433">
    <property type="entry name" value="OxRdtase_FAD/NAD-bd"/>
</dbReference>
<evidence type="ECO:0000313" key="18">
    <source>
        <dbReference type="EMBL" id="USS01720.1"/>
    </source>
</evidence>
<keyword evidence="8" id="KW-0479">Metal-binding</keyword>
<dbReference type="Proteomes" id="UP001055437">
    <property type="component" value="Chromosome"/>
</dbReference>
<accession>A0A9N7JM67</accession>
<keyword evidence="13" id="KW-0520">NAD</keyword>
<evidence type="ECO:0000256" key="14">
    <source>
        <dbReference type="ARBA" id="ARBA00048649"/>
    </source>
</evidence>
<keyword evidence="7" id="KW-0285">Flavoprotein</keyword>
<dbReference type="GeneID" id="303561455"/>
<comment type="similarity">
    <text evidence="3">In the C-terminal section; belongs to the flavoprotein pyridine nucleotide cytochrome reductase family.</text>
</comment>
<keyword evidence="11" id="KW-0560">Oxidoreductase</keyword>
<evidence type="ECO:0000256" key="7">
    <source>
        <dbReference type="ARBA" id="ARBA00022630"/>
    </source>
</evidence>
<dbReference type="EMBL" id="CP023671">
    <property type="protein sequence ID" value="AYE35123.1"/>
    <property type="molecule type" value="Genomic_DNA"/>
</dbReference>
<proteinExistence type="inferred from homology"/>
<sequence length="282" mass="32713">MDTLKNVYENSFNSIDEIMKKYGNTNLTQEDYPKEWKGFRELVLVDRVQECEDIVSFYFKSKDGKKLINHKPGQYLPIKIKTNDPKYKEEIRTYSLSMKPNEHIYRISVKKVLGGLISTYLHENLKVGDIVNAMMPTGIFTLKDADKDRNIVLISAGIGITPVLSMLYEGVNTFENIYFIQAVQNSKIQPFGYDVEKIREGSSLKSYVFYSNPLDEDIQGKDYDFTGYINKEWIKDNLPLDAEFYFCGPPPFMKILNKSLKELGVKKENINFEFFGKPEDME</sequence>
<name>A0A9N7JM67_CLOSE</name>
<dbReference type="InterPro" id="IPR017927">
    <property type="entry name" value="FAD-bd_FR_type"/>
</dbReference>
<dbReference type="CDD" id="cd06184">
    <property type="entry name" value="flavohem_like_fad_nad_binding"/>
    <property type="match status" value="1"/>
</dbReference>
<dbReference type="InterPro" id="IPR017938">
    <property type="entry name" value="Riboflavin_synthase-like_b-brl"/>
</dbReference>
<evidence type="ECO:0000256" key="10">
    <source>
        <dbReference type="ARBA" id="ARBA00022857"/>
    </source>
</evidence>
<evidence type="ECO:0000313" key="17">
    <source>
        <dbReference type="EMBL" id="AYE35123.1"/>
    </source>
</evidence>
<evidence type="ECO:0000256" key="3">
    <source>
        <dbReference type="ARBA" id="ARBA00006401"/>
    </source>
</evidence>
<evidence type="ECO:0000256" key="1">
    <source>
        <dbReference type="ARBA" id="ARBA00001970"/>
    </source>
</evidence>
<dbReference type="KEGG" id="csep:CP523_12235"/>
<evidence type="ECO:0000259" key="16">
    <source>
        <dbReference type="PROSITE" id="PS51384"/>
    </source>
</evidence>
<dbReference type="EMBL" id="CP099799">
    <property type="protein sequence ID" value="USS01720.1"/>
    <property type="molecule type" value="Genomic_DNA"/>
</dbReference>
<keyword evidence="6" id="KW-0561">Oxygen transport</keyword>
<dbReference type="FunFam" id="3.40.50.80:FF:000010">
    <property type="entry name" value="Flavohemoprotein"/>
    <property type="match status" value="1"/>
</dbReference>
<keyword evidence="5" id="KW-0349">Heme</keyword>
<evidence type="ECO:0000256" key="15">
    <source>
        <dbReference type="ARBA" id="ARBA00049433"/>
    </source>
</evidence>
<organism evidence="17 19">
    <name type="scientific">Clostridium septicum</name>
    <dbReference type="NCBI Taxonomy" id="1504"/>
    <lineage>
        <taxon>Bacteria</taxon>
        <taxon>Bacillati</taxon>
        <taxon>Bacillota</taxon>
        <taxon>Clostridia</taxon>
        <taxon>Eubacteriales</taxon>
        <taxon>Clostridiaceae</taxon>
        <taxon>Clostridium</taxon>
    </lineage>
</organism>
<dbReference type="Proteomes" id="UP000280586">
    <property type="component" value="Chromosome"/>
</dbReference>
<comment type="catalytic activity">
    <reaction evidence="15">
        <text>2 nitric oxide + NADPH + 2 O2 = 2 nitrate + NADP(+) + H(+)</text>
        <dbReference type="Rhea" id="RHEA:19465"/>
        <dbReference type="ChEBI" id="CHEBI:15378"/>
        <dbReference type="ChEBI" id="CHEBI:15379"/>
        <dbReference type="ChEBI" id="CHEBI:16480"/>
        <dbReference type="ChEBI" id="CHEBI:17632"/>
        <dbReference type="ChEBI" id="CHEBI:57783"/>
        <dbReference type="ChEBI" id="CHEBI:58349"/>
        <dbReference type="EC" id="1.14.12.17"/>
    </reaction>
</comment>
<dbReference type="AlphaFoldDB" id="A0A9N7JM67"/>
<keyword evidence="20" id="KW-1185">Reference proteome</keyword>
<dbReference type="GO" id="GO:0046872">
    <property type="term" value="F:metal ion binding"/>
    <property type="evidence" value="ECO:0007669"/>
    <property type="project" value="UniProtKB-KW"/>
</dbReference>
<evidence type="ECO:0000256" key="6">
    <source>
        <dbReference type="ARBA" id="ARBA00022621"/>
    </source>
</evidence>
<dbReference type="PANTHER" id="PTHR43396:SF3">
    <property type="entry name" value="FLAVOHEMOPROTEIN"/>
    <property type="match status" value="1"/>
</dbReference>
<comment type="catalytic activity">
    <reaction evidence="14">
        <text>2 nitric oxide + NADH + 2 O2 = 2 nitrate + NAD(+) + H(+)</text>
        <dbReference type="Rhea" id="RHEA:19469"/>
        <dbReference type="ChEBI" id="CHEBI:15378"/>
        <dbReference type="ChEBI" id="CHEBI:15379"/>
        <dbReference type="ChEBI" id="CHEBI:16480"/>
        <dbReference type="ChEBI" id="CHEBI:17632"/>
        <dbReference type="ChEBI" id="CHEBI:57540"/>
        <dbReference type="ChEBI" id="CHEBI:57945"/>
        <dbReference type="EC" id="1.14.12.17"/>
    </reaction>
</comment>
<comment type="cofactor">
    <cofactor evidence="1">
        <name>heme b</name>
        <dbReference type="ChEBI" id="CHEBI:60344"/>
    </cofactor>
</comment>
<evidence type="ECO:0000256" key="2">
    <source>
        <dbReference type="ARBA" id="ARBA00001974"/>
    </source>
</evidence>
<dbReference type="SUPFAM" id="SSF63380">
    <property type="entry name" value="Riboflavin synthase domain-like"/>
    <property type="match status" value="1"/>
</dbReference>
<evidence type="ECO:0000256" key="11">
    <source>
        <dbReference type="ARBA" id="ARBA00023002"/>
    </source>
</evidence>